<feature type="transmembrane region" description="Helical" evidence="1">
    <location>
        <begin position="6"/>
        <end position="23"/>
    </location>
</feature>
<accession>A0A3B1CHZ5</accession>
<evidence type="ECO:0000313" key="2">
    <source>
        <dbReference type="EMBL" id="VAX23574.1"/>
    </source>
</evidence>
<organism evidence="2">
    <name type="scientific">hydrothermal vent metagenome</name>
    <dbReference type="NCBI Taxonomy" id="652676"/>
    <lineage>
        <taxon>unclassified sequences</taxon>
        <taxon>metagenomes</taxon>
        <taxon>ecological metagenomes</taxon>
    </lineage>
</organism>
<keyword evidence="1" id="KW-0812">Transmembrane</keyword>
<dbReference type="AlphaFoldDB" id="A0A3B1CHZ5"/>
<name>A0A3B1CHZ5_9ZZZZ</name>
<protein>
    <submittedName>
        <fullName evidence="2">Uncharacterized protein</fullName>
    </submittedName>
</protein>
<proteinExistence type="predicted"/>
<gene>
    <name evidence="2" type="ORF">MNBD_IGNAVI01-1265</name>
</gene>
<keyword evidence="1" id="KW-0472">Membrane</keyword>
<evidence type="ECO:0000256" key="1">
    <source>
        <dbReference type="SAM" id="Phobius"/>
    </source>
</evidence>
<dbReference type="EMBL" id="UOGD01000254">
    <property type="protein sequence ID" value="VAX23574.1"/>
    <property type="molecule type" value="Genomic_DNA"/>
</dbReference>
<reference evidence="2" key="1">
    <citation type="submission" date="2018-06" db="EMBL/GenBank/DDBJ databases">
        <authorList>
            <person name="Zhirakovskaya E."/>
        </authorList>
    </citation>
    <scope>NUCLEOTIDE SEQUENCE</scope>
</reference>
<sequence>MQKNMIYFVMYLVLIVELLIVITERDELDEKESLIRDKMLSTLAESYKQPLVLTIPQRTSDYNLKSKEPLKVVLTPVGVVSASEKKNLEFFINIDKKSRNKPIGWPKGGLTLINSTKNFKLIRENGNAVFIANFKKEGRYKFTAYCKLEHEFPDYLPPYLLDSLKVRVGVFKVAKSNTEKFSVRASTIGGVKKKRAEISF</sequence>
<keyword evidence="1" id="KW-1133">Transmembrane helix</keyword>